<dbReference type="EMBL" id="BARS01033694">
    <property type="protein sequence ID" value="GAG27673.1"/>
    <property type="molecule type" value="Genomic_DNA"/>
</dbReference>
<proteinExistence type="predicted"/>
<evidence type="ECO:0000313" key="1">
    <source>
        <dbReference type="EMBL" id="GAG27673.1"/>
    </source>
</evidence>
<sequence length="39" mass="4609">VIILAWYGVKTDTRAYIPDNQSRINPYWVDVTVKTDKIR</sequence>
<reference evidence="1" key="1">
    <citation type="journal article" date="2014" name="Front. Microbiol.">
        <title>High frequency of phylogenetically diverse reductive dehalogenase-homologous genes in deep subseafloor sedimentary metagenomes.</title>
        <authorList>
            <person name="Kawai M."/>
            <person name="Futagami T."/>
            <person name="Toyoda A."/>
            <person name="Takaki Y."/>
            <person name="Nishi S."/>
            <person name="Hori S."/>
            <person name="Arai W."/>
            <person name="Tsubouchi T."/>
            <person name="Morono Y."/>
            <person name="Uchiyama I."/>
            <person name="Ito T."/>
            <person name="Fujiyama A."/>
            <person name="Inagaki F."/>
            <person name="Takami H."/>
        </authorList>
    </citation>
    <scope>NUCLEOTIDE SEQUENCE</scope>
    <source>
        <strain evidence="1">Expedition CK06-06</strain>
    </source>
</reference>
<protein>
    <submittedName>
        <fullName evidence="1">Uncharacterized protein</fullName>
    </submittedName>
</protein>
<name>X0WT34_9ZZZZ</name>
<accession>X0WT34</accession>
<dbReference type="AlphaFoldDB" id="X0WT34"/>
<feature type="non-terminal residue" evidence="1">
    <location>
        <position position="1"/>
    </location>
</feature>
<comment type="caution">
    <text evidence="1">The sequence shown here is derived from an EMBL/GenBank/DDBJ whole genome shotgun (WGS) entry which is preliminary data.</text>
</comment>
<organism evidence="1">
    <name type="scientific">marine sediment metagenome</name>
    <dbReference type="NCBI Taxonomy" id="412755"/>
    <lineage>
        <taxon>unclassified sequences</taxon>
        <taxon>metagenomes</taxon>
        <taxon>ecological metagenomes</taxon>
    </lineage>
</organism>
<gene>
    <name evidence="1" type="ORF">S01H1_52143</name>
</gene>